<gene>
    <name evidence="2" type="ORF">FTO68_03110</name>
</gene>
<dbReference type="CDD" id="cd06262">
    <property type="entry name" value="metallo-hydrolase-like_MBL-fold"/>
    <property type="match status" value="1"/>
</dbReference>
<dbReference type="SUPFAM" id="SSF55021">
    <property type="entry name" value="ACT-like"/>
    <property type="match status" value="1"/>
</dbReference>
<protein>
    <submittedName>
        <fullName evidence="2">MBL fold metallo-hydrolase</fullName>
    </submittedName>
</protein>
<name>A0ABD4TG82_9EURY</name>
<dbReference type="AlphaFoldDB" id="A0ABD4TG82"/>
<dbReference type="InterPro" id="IPR045865">
    <property type="entry name" value="ACT-like_dom_sf"/>
</dbReference>
<dbReference type="PROSITE" id="PS51671">
    <property type="entry name" value="ACT"/>
    <property type="match status" value="2"/>
</dbReference>
<accession>A0ABD4TG82</accession>
<dbReference type="Gene3D" id="3.60.15.10">
    <property type="entry name" value="Ribonuclease Z/Hydroxyacylglutathione hydrolase-like"/>
    <property type="match status" value="1"/>
</dbReference>
<dbReference type="EMBL" id="VOTZ01000004">
    <property type="protein sequence ID" value="MCQ1537979.1"/>
    <property type="molecule type" value="Genomic_DNA"/>
</dbReference>
<dbReference type="Pfam" id="PF00753">
    <property type="entry name" value="Lactamase_B"/>
    <property type="match status" value="1"/>
</dbReference>
<dbReference type="SUPFAM" id="SSF56281">
    <property type="entry name" value="Metallo-hydrolase/oxidoreductase"/>
    <property type="match status" value="1"/>
</dbReference>
<dbReference type="Proteomes" id="UP001524383">
    <property type="component" value="Unassembled WGS sequence"/>
</dbReference>
<evidence type="ECO:0000313" key="3">
    <source>
        <dbReference type="Proteomes" id="UP001524383"/>
    </source>
</evidence>
<keyword evidence="3" id="KW-1185">Reference proteome</keyword>
<feature type="domain" description="ACT" evidence="1">
    <location>
        <begin position="6"/>
        <end position="82"/>
    </location>
</feature>
<comment type="caution">
    <text evidence="2">The sequence shown here is derived from an EMBL/GenBank/DDBJ whole genome shotgun (WGS) entry which is preliminary data.</text>
</comment>
<evidence type="ECO:0000259" key="1">
    <source>
        <dbReference type="PROSITE" id="PS51671"/>
    </source>
</evidence>
<dbReference type="SMART" id="SM00849">
    <property type="entry name" value="Lactamase_B"/>
    <property type="match status" value="1"/>
</dbReference>
<evidence type="ECO:0000313" key="2">
    <source>
        <dbReference type="EMBL" id="MCQ1537979.1"/>
    </source>
</evidence>
<reference evidence="2 3" key="1">
    <citation type="submission" date="2019-08" db="EMBL/GenBank/DDBJ databases">
        <authorList>
            <person name="Chen S.-C."/>
            <person name="Lai M.-C."/>
            <person name="You Y.-T."/>
        </authorList>
    </citation>
    <scope>NUCLEOTIDE SEQUENCE [LARGE SCALE GENOMIC DNA]</scope>
    <source>
        <strain evidence="2 3">P2F9704a</strain>
    </source>
</reference>
<dbReference type="InterPro" id="IPR001279">
    <property type="entry name" value="Metallo-B-lactamas"/>
</dbReference>
<proteinExistence type="predicted"/>
<feature type="domain" description="ACT" evidence="1">
    <location>
        <begin position="83"/>
        <end position="159"/>
    </location>
</feature>
<organism evidence="2 3">
    <name type="scientific">Methanocalculus taiwanensis</name>
    <dbReference type="NCBI Taxonomy" id="106207"/>
    <lineage>
        <taxon>Archaea</taxon>
        <taxon>Methanobacteriati</taxon>
        <taxon>Methanobacteriota</taxon>
        <taxon>Stenosarchaea group</taxon>
        <taxon>Methanomicrobia</taxon>
        <taxon>Methanomicrobiales</taxon>
        <taxon>Methanocalculaceae</taxon>
        <taxon>Methanocalculus</taxon>
    </lineage>
</organism>
<dbReference type="RefSeq" id="WP_255331913.1">
    <property type="nucleotide sequence ID" value="NZ_VOTZ01000004.1"/>
</dbReference>
<sequence length="505" mass="56474">MEEKHSFIARMPDEPGSLLKAADIIRRHNGNINRIQFNRRIDKNTVFFEMTAGEENYRQIREGLREIGYLQSNIPPVNILLFHIYLPTPHRPGALYDVLTACAKAGADVAEIDFDDTGRHPDRLTLRLNVIESPRIQEVIDSIKSRYRLEILEYESLGGALDETIFYICFAQKIRPFIGEANDEFLLSLLGDLNHVVQELTNRGEDPRRVFNQIERIGTFLTETSGDGFYADYQQIETPDGSSLSCIQPPGGGSIFIFDAGSDRLMIDTGYGIYHADIERMLHEIGLPGYRGISRVICTHADADHCGAAGLLPIPSYLHHGTDAIIECNNRGYGSRSQDLILEAVYTVIINLFSRCTPPVERVIFPENPMGRRGIFPIIDTFSIGGFRFEVLESLGGHIYGQVFLLAPDIGLLFTSDALMNFRSLTSDRQEYNSIADFLVTSVNVDSDLARQERHALMALAEEIDSDMKKIGARCFICGGHGAVSVLEDGKLVVFGDISHYRHPA</sequence>
<dbReference type="InterPro" id="IPR036866">
    <property type="entry name" value="RibonucZ/Hydroxyglut_hydro"/>
</dbReference>
<dbReference type="InterPro" id="IPR002912">
    <property type="entry name" value="ACT_dom"/>
</dbReference>